<name>A0A1H4LS02_9MICO</name>
<dbReference type="PANTHER" id="PTHR37317:SF1">
    <property type="entry name" value="ZINC-RIBBON DOMAIN-CONTAINING PROTEIN-RELATED"/>
    <property type="match status" value="1"/>
</dbReference>
<keyword evidence="3" id="KW-1185">Reference proteome</keyword>
<dbReference type="PANTHER" id="PTHR37317">
    <property type="entry name" value="BLR8090 PROTEIN"/>
    <property type="match status" value="1"/>
</dbReference>
<feature type="domain" description="Treble clef zinc finger" evidence="1">
    <location>
        <begin position="585"/>
        <end position="636"/>
    </location>
</feature>
<dbReference type="RefSeq" id="WP_091182428.1">
    <property type="nucleotide sequence ID" value="NZ_FNRY01000001.1"/>
</dbReference>
<dbReference type="Proteomes" id="UP000199183">
    <property type="component" value="Unassembled WGS sequence"/>
</dbReference>
<proteinExistence type="predicted"/>
<feature type="domain" description="Treble clef zinc finger" evidence="1">
    <location>
        <begin position="448"/>
        <end position="499"/>
    </location>
</feature>
<dbReference type="InterPro" id="IPR025487">
    <property type="entry name" value="DUF4379"/>
</dbReference>
<gene>
    <name evidence="2" type="ORF">SAMN04489806_1638</name>
</gene>
<feature type="domain" description="Treble clef zinc finger" evidence="1">
    <location>
        <begin position="377"/>
        <end position="430"/>
    </location>
</feature>
<evidence type="ECO:0000313" key="3">
    <source>
        <dbReference type="Proteomes" id="UP000199183"/>
    </source>
</evidence>
<dbReference type="AlphaFoldDB" id="A0A1H4LS02"/>
<protein>
    <submittedName>
        <fullName evidence="2">Probable Zinc-ribbon domain-containing protein</fullName>
    </submittedName>
</protein>
<dbReference type="EMBL" id="FNRY01000001">
    <property type="protein sequence ID" value="SEB73426.1"/>
    <property type="molecule type" value="Genomic_DNA"/>
</dbReference>
<organism evidence="2 3">
    <name type="scientific">Paramicrobacterium humi</name>
    <dbReference type="NCBI Taxonomy" id="640635"/>
    <lineage>
        <taxon>Bacteria</taxon>
        <taxon>Bacillati</taxon>
        <taxon>Actinomycetota</taxon>
        <taxon>Actinomycetes</taxon>
        <taxon>Micrococcales</taxon>
        <taxon>Microbacteriaceae</taxon>
        <taxon>Paramicrobacterium</taxon>
    </lineage>
</organism>
<sequence length="646" mass="73047">MTTLPFPVRPRDKETFESYSGRVLHANICDATHRRSLTNAATPDQSTASKNATWSQLLTELTGRKVSELEKPPAPAHHEDGSSCPQCNTGLEERWMCLLCAHGAQVKQHPHFSNPVCLKHARWVGLHTPVEEQHPVSDEVHAAALTFKRLADRNHIAPYLYAFLLALVAPASTSVGNRAAEAASFLKVVALAAMLASDSFQRNVLDPAITYVTAYARLEHQIRRTIGALDYNISRGLWLHLRPTFAAIRRSITRQEPYERTWAHDQHVRADLARHFAKHTGKLAPFSEYLDVTEDSIASAEQFTADLGASRLVVRGEHTLTRPTLLVCESGHEYIAQEAATTRVPQPQKRRVRHCPTCRNHVLEPGWNDFATTHPELAAELDVKKSGITPRQFRAASREHYWWTCPQGHSYKTRPTNRAFNQTSCPVCMNRKIVPGVNDIATTHPEVLSEWKHLDDTGGPHNYSAGSSRAVRWVCPKGHEYIMSPVDWLSGHRCHTCAHERLRKNGRHLSATHPNLAAEWDYEENKLTPEDIDATFHKKVAWVCASGHHYWQRVDLRARGFPCTRCAKSGVIQGRNDLATTHADLVSEWHPYKNRHTPERVLAGEGEFWWRCLAAGHDYRHTAAHRRELRGCPLCPDHMRILNTTH</sequence>
<dbReference type="STRING" id="640635.SAMN04489806_1638"/>
<evidence type="ECO:0000259" key="1">
    <source>
        <dbReference type="Pfam" id="PF14311"/>
    </source>
</evidence>
<feature type="domain" description="Treble clef zinc finger" evidence="1">
    <location>
        <begin position="516"/>
        <end position="568"/>
    </location>
</feature>
<reference evidence="2 3" key="1">
    <citation type="submission" date="2016-10" db="EMBL/GenBank/DDBJ databases">
        <authorList>
            <person name="de Groot N.N."/>
        </authorList>
    </citation>
    <scope>NUCLEOTIDE SEQUENCE [LARGE SCALE GENOMIC DNA]</scope>
    <source>
        <strain evidence="2 3">DSM 21799</strain>
    </source>
</reference>
<dbReference type="Pfam" id="PF14311">
    <property type="entry name" value="DUF4379"/>
    <property type="match status" value="4"/>
</dbReference>
<dbReference type="OrthoDB" id="3196679at2"/>
<accession>A0A1H4LS02</accession>
<evidence type="ECO:0000313" key="2">
    <source>
        <dbReference type="EMBL" id="SEB73426.1"/>
    </source>
</evidence>